<dbReference type="InterPro" id="IPR001031">
    <property type="entry name" value="Thioesterase"/>
</dbReference>
<evidence type="ECO:0000259" key="2">
    <source>
        <dbReference type="Pfam" id="PF00975"/>
    </source>
</evidence>
<dbReference type="Gene3D" id="3.40.50.1820">
    <property type="entry name" value="alpha/beta hydrolase"/>
    <property type="match status" value="1"/>
</dbReference>
<feature type="domain" description="Thioesterase" evidence="2">
    <location>
        <begin position="21"/>
        <end position="242"/>
    </location>
</feature>
<dbReference type="PANTHER" id="PTHR11487">
    <property type="entry name" value="THIOESTERASE"/>
    <property type="match status" value="1"/>
</dbReference>
<evidence type="ECO:0000313" key="3">
    <source>
        <dbReference type="EMBL" id="MBM0230719.1"/>
    </source>
</evidence>
<organism evidence="3 4">
    <name type="scientific">Micromonospora parastrephiae</name>
    <dbReference type="NCBI Taxonomy" id="2806101"/>
    <lineage>
        <taxon>Bacteria</taxon>
        <taxon>Bacillati</taxon>
        <taxon>Actinomycetota</taxon>
        <taxon>Actinomycetes</taxon>
        <taxon>Micromonosporales</taxon>
        <taxon>Micromonosporaceae</taxon>
        <taxon>Micromonospora</taxon>
    </lineage>
</organism>
<name>A0ABS1XN99_9ACTN</name>
<evidence type="ECO:0000256" key="1">
    <source>
        <dbReference type="ARBA" id="ARBA00007169"/>
    </source>
</evidence>
<dbReference type="EMBL" id="JAEVHM010000003">
    <property type="protein sequence ID" value="MBM0230719.1"/>
    <property type="molecule type" value="Genomic_DNA"/>
</dbReference>
<dbReference type="RefSeq" id="WP_203173205.1">
    <property type="nucleotide sequence ID" value="NZ_JAEVHM010000003.1"/>
</dbReference>
<dbReference type="Proteomes" id="UP000601027">
    <property type="component" value="Unassembled WGS sequence"/>
</dbReference>
<comment type="similarity">
    <text evidence="1">Belongs to the thioesterase family.</text>
</comment>
<keyword evidence="4" id="KW-1185">Reference proteome</keyword>
<protein>
    <submittedName>
        <fullName evidence="3">Thioesterase</fullName>
    </submittedName>
</protein>
<evidence type="ECO:0000313" key="4">
    <source>
        <dbReference type="Proteomes" id="UP000601027"/>
    </source>
</evidence>
<proteinExistence type="inferred from homology"/>
<sequence>MTAREPRWLLCRRRRPAAALRLYCFPHSGGSPGEYVRWADGLPDSIEVWAVQLPGRGSRGAEQPITDLNNIVEAFVSEARLTAPYAFFGHSLGAGIAYHAARLLRDRSLPEPTRLIASSYAAPHLHRSPISLETANGPDLVNAVARLFGAIPNELRRDPKALELHLRPLRADMIVAATHRYAEDGPLTCPITVLSGQDDGETEDRLAAWTDHTVAACTFRSFPGGHFYFRDRLPEFLADLSATLLRDRTG</sequence>
<dbReference type="PANTHER" id="PTHR11487:SF0">
    <property type="entry name" value="S-ACYL FATTY ACID SYNTHASE THIOESTERASE, MEDIUM CHAIN"/>
    <property type="match status" value="1"/>
</dbReference>
<comment type="caution">
    <text evidence="3">The sequence shown here is derived from an EMBL/GenBank/DDBJ whole genome shotgun (WGS) entry which is preliminary data.</text>
</comment>
<reference evidence="3 4" key="1">
    <citation type="submission" date="2021-01" db="EMBL/GenBank/DDBJ databases">
        <title>Draft genome sequence of Micromonospora sp. strain STR1_7.</title>
        <authorList>
            <person name="Karlyshev A."/>
            <person name="Jawad R."/>
        </authorList>
    </citation>
    <scope>NUCLEOTIDE SEQUENCE [LARGE SCALE GENOMIC DNA]</scope>
    <source>
        <strain evidence="3 4">STR1-7</strain>
    </source>
</reference>
<dbReference type="Pfam" id="PF00975">
    <property type="entry name" value="Thioesterase"/>
    <property type="match status" value="1"/>
</dbReference>
<dbReference type="InterPro" id="IPR012223">
    <property type="entry name" value="TEII"/>
</dbReference>
<dbReference type="SUPFAM" id="SSF53474">
    <property type="entry name" value="alpha/beta-Hydrolases"/>
    <property type="match status" value="1"/>
</dbReference>
<accession>A0ABS1XN99</accession>
<dbReference type="InterPro" id="IPR029058">
    <property type="entry name" value="AB_hydrolase_fold"/>
</dbReference>
<gene>
    <name evidence="3" type="ORF">JNW91_01770</name>
</gene>